<gene>
    <name evidence="2" type="ORF">C823_04038</name>
</gene>
<reference evidence="2 3" key="1">
    <citation type="journal article" date="2014" name="Genome Announc.">
        <title>Draft genome sequences of the altered schaedler flora, a defined bacterial community from gnotobiotic mice.</title>
        <authorList>
            <person name="Wannemuehler M.J."/>
            <person name="Overstreet A.M."/>
            <person name="Ward D.V."/>
            <person name="Phillips G.J."/>
        </authorList>
    </citation>
    <scope>NUCLEOTIDE SEQUENCE [LARGE SCALE GENOMIC DNA]</scope>
    <source>
        <strain evidence="2 3">ASF492</strain>
    </source>
</reference>
<dbReference type="PATRIC" id="fig|1235802.3.peg.4274"/>
<dbReference type="AlphaFoldDB" id="N2A1C5"/>
<evidence type="ECO:0000259" key="1">
    <source>
        <dbReference type="Pfam" id="PF12770"/>
    </source>
</evidence>
<evidence type="ECO:0000313" key="3">
    <source>
        <dbReference type="Proteomes" id="UP000012589"/>
    </source>
</evidence>
<sequence length="138" mass="15642">MDLRGTEIAVLSACGSGKSIFSLHKQQIGLHVAFGVAGVRYIISALWAVDDFPTAVLMNFFYENMKKGISISKALFAAKKQLKKMTVKELVALIRQDQELFFGSYDELLAEFEDLPSEFCYYSSMRYWGSFICSQTMY</sequence>
<feature type="domain" description="CHAT" evidence="1">
    <location>
        <begin position="1"/>
        <end position="134"/>
    </location>
</feature>
<dbReference type="Pfam" id="PF12770">
    <property type="entry name" value="CHAT"/>
    <property type="match status" value="1"/>
</dbReference>
<organism evidence="2 3">
    <name type="scientific">Eubacterium plexicaudatum ASF492</name>
    <dbReference type="NCBI Taxonomy" id="1235802"/>
    <lineage>
        <taxon>Bacteria</taxon>
        <taxon>Bacillati</taxon>
        <taxon>Bacillota</taxon>
        <taxon>Clostridia</taxon>
        <taxon>Eubacteriales</taxon>
        <taxon>Eubacteriaceae</taxon>
        <taxon>Eubacterium</taxon>
    </lineage>
</organism>
<dbReference type="InterPro" id="IPR024983">
    <property type="entry name" value="CHAT_dom"/>
</dbReference>
<dbReference type="HOGENOM" id="CLU_1852172_0_0_9"/>
<protein>
    <recommendedName>
        <fullName evidence="1">CHAT domain-containing protein</fullName>
    </recommendedName>
</protein>
<name>N2A1C5_9FIRM</name>
<proteinExistence type="predicted"/>
<dbReference type="STRING" id="1235802.C823_04038"/>
<comment type="caution">
    <text evidence="2">The sequence shown here is derived from an EMBL/GenBank/DDBJ whole genome shotgun (WGS) entry which is preliminary data.</text>
</comment>
<dbReference type="OrthoDB" id="9761935at2"/>
<dbReference type="eggNOG" id="COG4995">
    <property type="taxonomic scope" value="Bacteria"/>
</dbReference>
<dbReference type="Proteomes" id="UP000012589">
    <property type="component" value="Unassembled WGS sequence"/>
</dbReference>
<keyword evidence="3" id="KW-1185">Reference proteome</keyword>
<accession>N2A1C5</accession>
<evidence type="ECO:0000313" key="2">
    <source>
        <dbReference type="EMBL" id="EMZ21951.1"/>
    </source>
</evidence>
<dbReference type="EMBL" id="AQFT01000124">
    <property type="protein sequence ID" value="EMZ21951.1"/>
    <property type="molecule type" value="Genomic_DNA"/>
</dbReference>